<evidence type="ECO:0000313" key="4">
    <source>
        <dbReference type="Proteomes" id="UP000596739"/>
    </source>
</evidence>
<evidence type="ECO:0000256" key="2">
    <source>
        <dbReference type="SAM" id="SignalP"/>
    </source>
</evidence>
<evidence type="ECO:0000256" key="1">
    <source>
        <dbReference type="SAM" id="MobiDB-lite"/>
    </source>
</evidence>
<feature type="signal peptide" evidence="2">
    <location>
        <begin position="1"/>
        <end position="23"/>
    </location>
</feature>
<keyword evidence="4" id="KW-1185">Reference proteome</keyword>
<proteinExistence type="predicted"/>
<comment type="caution">
    <text evidence="3">The sequence shown here is derived from an EMBL/GenBank/DDBJ whole genome shotgun (WGS) entry which is preliminary data.</text>
</comment>
<feature type="compositionally biased region" description="Basic and acidic residues" evidence="1">
    <location>
        <begin position="56"/>
        <end position="73"/>
    </location>
</feature>
<feature type="compositionally biased region" description="Polar residues" evidence="1">
    <location>
        <begin position="44"/>
        <end position="55"/>
    </location>
</feature>
<accession>A0ABS1EKE6</accession>
<reference evidence="4" key="1">
    <citation type="submission" date="2021-01" db="EMBL/GenBank/DDBJ databases">
        <title>Genome public.</title>
        <authorList>
            <person name="Liu C."/>
            <person name="Sun Q."/>
        </authorList>
    </citation>
    <scope>NUCLEOTIDE SEQUENCE [LARGE SCALE GENOMIC DNA]</scope>
    <source>
        <strain evidence="4">YIM B02505</strain>
    </source>
</reference>
<gene>
    <name evidence="3" type="ORF">JHL18_04150</name>
</gene>
<dbReference type="Proteomes" id="UP000596739">
    <property type="component" value="Unassembled WGS sequence"/>
</dbReference>
<organism evidence="3 4">
    <name type="scientific">Clostridium yunnanense</name>
    <dbReference type="NCBI Taxonomy" id="2800325"/>
    <lineage>
        <taxon>Bacteria</taxon>
        <taxon>Bacillati</taxon>
        <taxon>Bacillota</taxon>
        <taxon>Clostridia</taxon>
        <taxon>Eubacteriales</taxon>
        <taxon>Clostridiaceae</taxon>
        <taxon>Clostridium</taxon>
    </lineage>
</organism>
<keyword evidence="2" id="KW-0732">Signal</keyword>
<evidence type="ECO:0000313" key="3">
    <source>
        <dbReference type="EMBL" id="MBK1809831.1"/>
    </source>
</evidence>
<sequence length="214" mass="23991">MKRYIILVIVVVTITSFSGCSNTMENNKSINNKTVTSTKTSSTQENNDLNKSSENSSKDLEKSFKEPTDLKKPNIEEARNFEQSLKNGSVIMVSKDNSDKLEVYNISMLDKFLDSFNNHKEGYVRIIKGTLGKDGSILVNKFAEYETDGQIIKNINYDTYADKNNFEQGQPTYSPKIAKTYPGDGVRYSILESADTPDDMGATVISFNKSDIKN</sequence>
<evidence type="ECO:0008006" key="5">
    <source>
        <dbReference type="Google" id="ProtNLM"/>
    </source>
</evidence>
<feature type="compositionally biased region" description="Low complexity" evidence="1">
    <location>
        <begin position="26"/>
        <end position="43"/>
    </location>
</feature>
<dbReference type="EMBL" id="JAENHN010000010">
    <property type="protein sequence ID" value="MBK1809831.1"/>
    <property type="molecule type" value="Genomic_DNA"/>
</dbReference>
<name>A0ABS1EKE6_9CLOT</name>
<feature type="region of interest" description="Disordered" evidence="1">
    <location>
        <begin position="23"/>
        <end position="73"/>
    </location>
</feature>
<dbReference type="RefSeq" id="WP_200266423.1">
    <property type="nucleotide sequence ID" value="NZ_JAENHN010000010.1"/>
</dbReference>
<feature type="chain" id="PRO_5045480411" description="Lipoprotein" evidence="2">
    <location>
        <begin position="24"/>
        <end position="214"/>
    </location>
</feature>
<dbReference type="PROSITE" id="PS51257">
    <property type="entry name" value="PROKAR_LIPOPROTEIN"/>
    <property type="match status" value="1"/>
</dbReference>
<protein>
    <recommendedName>
        <fullName evidence="5">Lipoprotein</fullName>
    </recommendedName>
</protein>